<evidence type="ECO:0000256" key="6">
    <source>
        <dbReference type="ARBA" id="ARBA00023136"/>
    </source>
</evidence>
<dbReference type="GO" id="GO:0034045">
    <property type="term" value="C:phagophore assembly site membrane"/>
    <property type="evidence" value="ECO:0007669"/>
    <property type="project" value="UniProtKB-SubCell"/>
</dbReference>
<dbReference type="Gene3D" id="1.10.246.190">
    <property type="entry name" value="Autophagy protein Apg5, helix rich domain"/>
    <property type="match status" value="1"/>
</dbReference>
<keyword evidence="13" id="KW-1185">Reference proteome</keyword>
<dbReference type="GO" id="GO:0034274">
    <property type="term" value="C:Atg12-Atg5-Atg16 complex"/>
    <property type="evidence" value="ECO:0007669"/>
    <property type="project" value="TreeGrafter"/>
</dbReference>
<dbReference type="GO" id="GO:0005776">
    <property type="term" value="C:autophagosome"/>
    <property type="evidence" value="ECO:0007669"/>
    <property type="project" value="TreeGrafter"/>
</dbReference>
<dbReference type="Gene3D" id="3.10.20.620">
    <property type="match status" value="1"/>
</dbReference>
<evidence type="ECO:0000313" key="12">
    <source>
        <dbReference type="EMBL" id="PIC55234.1"/>
    </source>
</evidence>
<dbReference type="Gene3D" id="3.10.20.90">
    <property type="entry name" value="Phosphatidylinositol 3-kinase Catalytic Subunit, Chain A, domain 1"/>
    <property type="match status" value="1"/>
</dbReference>
<dbReference type="Pfam" id="PF20637">
    <property type="entry name" value="ATG5_HBR"/>
    <property type="match status" value="1"/>
</dbReference>
<dbReference type="GO" id="GO:0044233">
    <property type="term" value="C:mitochondria-associated endoplasmic reticulum membrane contact site"/>
    <property type="evidence" value="ECO:0007669"/>
    <property type="project" value="TreeGrafter"/>
</dbReference>
<dbReference type="PANTHER" id="PTHR13040:SF2">
    <property type="entry name" value="AUTOPHAGY PROTEIN 5"/>
    <property type="match status" value="1"/>
</dbReference>
<keyword evidence="4 7" id="KW-0832">Ubl conjugation</keyword>
<proteinExistence type="inferred from homology"/>
<feature type="domain" description="Autophagy protein ATG5 UblB" evidence="9">
    <location>
        <begin position="184"/>
        <end position="283"/>
    </location>
</feature>
<dbReference type="Proteomes" id="UP000230233">
    <property type="component" value="Chromosome I"/>
</dbReference>
<keyword evidence="3 7" id="KW-1017">Isopeptide bond</keyword>
<keyword evidence="5 7" id="KW-0072">Autophagy</keyword>
<feature type="compositionally biased region" description="Low complexity" evidence="8">
    <location>
        <begin position="224"/>
        <end position="245"/>
    </location>
</feature>
<dbReference type="Pfam" id="PF20638">
    <property type="entry name" value="ATG5_UblA"/>
    <property type="match status" value="1"/>
</dbReference>
<name>A0A2G5VTW7_9PELO</name>
<reference evidence="13" key="1">
    <citation type="submission" date="2017-10" db="EMBL/GenBank/DDBJ databases">
        <title>Rapid genome shrinkage in a self-fertile nematode reveals novel sperm competition proteins.</title>
        <authorList>
            <person name="Yin D."/>
            <person name="Schwarz E.M."/>
            <person name="Thomas C.G."/>
            <person name="Felde R.L."/>
            <person name="Korf I.F."/>
            <person name="Cutter A.D."/>
            <person name="Schartner C.M."/>
            <person name="Ralston E.J."/>
            <person name="Meyer B.J."/>
            <person name="Haag E.S."/>
        </authorList>
    </citation>
    <scope>NUCLEOTIDE SEQUENCE [LARGE SCALE GENOMIC DNA]</scope>
    <source>
        <strain evidence="13">JU1422</strain>
    </source>
</reference>
<evidence type="ECO:0000256" key="1">
    <source>
        <dbReference type="ARBA" id="ARBA00004623"/>
    </source>
</evidence>
<evidence type="ECO:0000313" key="13">
    <source>
        <dbReference type="Proteomes" id="UP000230233"/>
    </source>
</evidence>
<comment type="subcellular location">
    <subcellularLocation>
        <location evidence="1 7">Preautophagosomal structure membrane</location>
        <topology evidence="1 7">Peripheral membrane protein</topology>
    </subcellularLocation>
</comment>
<dbReference type="GO" id="GO:0061908">
    <property type="term" value="C:phagophore"/>
    <property type="evidence" value="ECO:0007669"/>
    <property type="project" value="TreeGrafter"/>
</dbReference>
<dbReference type="InterPro" id="IPR048939">
    <property type="entry name" value="ATG5_UblA"/>
</dbReference>
<feature type="domain" description="Autophagy protein ATG5 alpha-helical bundle region" evidence="10">
    <location>
        <begin position="120"/>
        <end position="175"/>
    </location>
</feature>
<feature type="region of interest" description="Disordered" evidence="8">
    <location>
        <begin position="224"/>
        <end position="250"/>
    </location>
</feature>
<dbReference type="InterPro" id="IPR007239">
    <property type="entry name" value="Atg5"/>
</dbReference>
<dbReference type="GO" id="GO:0000422">
    <property type="term" value="P:autophagy of mitochondrion"/>
    <property type="evidence" value="ECO:0007669"/>
    <property type="project" value="TreeGrafter"/>
</dbReference>
<evidence type="ECO:0000256" key="7">
    <source>
        <dbReference type="RuleBase" id="RU361202"/>
    </source>
</evidence>
<comment type="subunit">
    <text evidence="7">Conjugated with atg-12.</text>
</comment>
<dbReference type="GO" id="GO:0019776">
    <property type="term" value="F:Atg8-family ligase activity"/>
    <property type="evidence" value="ECO:0007669"/>
    <property type="project" value="TreeGrafter"/>
</dbReference>
<dbReference type="FunFam" id="3.10.20.90:FF:000468">
    <property type="entry name" value="Autophagy protein 5"/>
    <property type="match status" value="1"/>
</dbReference>
<dbReference type="GO" id="GO:0006995">
    <property type="term" value="P:cellular response to nitrogen starvation"/>
    <property type="evidence" value="ECO:0007669"/>
    <property type="project" value="TreeGrafter"/>
</dbReference>
<dbReference type="AlphaFoldDB" id="A0A2G5VTW7"/>
<comment type="similarity">
    <text evidence="2 7">Belongs to the ATG5 family.</text>
</comment>
<organism evidence="12 13">
    <name type="scientific">Caenorhabditis nigoni</name>
    <dbReference type="NCBI Taxonomy" id="1611254"/>
    <lineage>
        <taxon>Eukaryota</taxon>
        <taxon>Metazoa</taxon>
        <taxon>Ecdysozoa</taxon>
        <taxon>Nematoda</taxon>
        <taxon>Chromadorea</taxon>
        <taxon>Rhabditida</taxon>
        <taxon>Rhabditina</taxon>
        <taxon>Rhabditomorpha</taxon>
        <taxon>Rhabditoidea</taxon>
        <taxon>Rhabditidae</taxon>
        <taxon>Peloderinae</taxon>
        <taxon>Caenorhabditis</taxon>
    </lineage>
</organism>
<dbReference type="FunFam" id="3.10.20.620:FF:000005">
    <property type="entry name" value="Autophagy protein 5"/>
    <property type="match status" value="1"/>
</dbReference>
<evidence type="ECO:0000256" key="8">
    <source>
        <dbReference type="SAM" id="MobiDB-lite"/>
    </source>
</evidence>
<dbReference type="FunFam" id="1.10.246.190:FF:000001">
    <property type="entry name" value="Autophagy related 5"/>
    <property type="match status" value="1"/>
</dbReference>
<evidence type="ECO:0000256" key="2">
    <source>
        <dbReference type="ARBA" id="ARBA00006910"/>
    </source>
</evidence>
<evidence type="ECO:0000256" key="3">
    <source>
        <dbReference type="ARBA" id="ARBA00022499"/>
    </source>
</evidence>
<dbReference type="GO" id="GO:0007033">
    <property type="term" value="P:vacuole organization"/>
    <property type="evidence" value="ECO:0007669"/>
    <property type="project" value="UniProtKB-ARBA"/>
</dbReference>
<evidence type="ECO:0000259" key="9">
    <source>
        <dbReference type="Pfam" id="PF04106"/>
    </source>
</evidence>
<dbReference type="InterPro" id="IPR042527">
    <property type="entry name" value="Atg5_UblA_dom_sf"/>
</dbReference>
<evidence type="ECO:0000256" key="4">
    <source>
        <dbReference type="ARBA" id="ARBA00022843"/>
    </source>
</evidence>
<dbReference type="InterPro" id="IPR042526">
    <property type="entry name" value="Atg5_HR"/>
</dbReference>
<dbReference type="GO" id="GO:0034727">
    <property type="term" value="P:piecemeal microautophagy of the nucleus"/>
    <property type="evidence" value="ECO:0007669"/>
    <property type="project" value="TreeGrafter"/>
</dbReference>
<keyword evidence="6 7" id="KW-0472">Membrane</keyword>
<accession>A0A2G5VTW7</accession>
<evidence type="ECO:0000259" key="10">
    <source>
        <dbReference type="Pfam" id="PF20637"/>
    </source>
</evidence>
<evidence type="ECO:0000259" key="11">
    <source>
        <dbReference type="Pfam" id="PF20638"/>
    </source>
</evidence>
<comment type="caution">
    <text evidence="12">The sequence shown here is derived from an EMBL/GenBank/DDBJ whole genome shotgun (WGS) entry which is preliminary data.</text>
</comment>
<dbReference type="PANTHER" id="PTHR13040">
    <property type="entry name" value="AUTOPHAGY PROTEIN 5"/>
    <property type="match status" value="1"/>
</dbReference>
<dbReference type="OrthoDB" id="272162at2759"/>
<dbReference type="InterPro" id="IPR048318">
    <property type="entry name" value="ATG5_UblB"/>
</dbReference>
<dbReference type="InterPro" id="IPR048940">
    <property type="entry name" value="ATG5_HBR"/>
</dbReference>
<feature type="domain" description="Autophagy protein ATG5 UblA" evidence="11">
    <location>
        <begin position="9"/>
        <end position="94"/>
    </location>
</feature>
<dbReference type="EMBL" id="PDUG01000001">
    <property type="protein sequence ID" value="PIC55234.1"/>
    <property type="molecule type" value="Genomic_DNA"/>
</dbReference>
<dbReference type="STRING" id="1611254.A0A2G5VTW7"/>
<dbReference type="Pfam" id="PF04106">
    <property type="entry name" value="ATG5_UblB"/>
    <property type="match status" value="1"/>
</dbReference>
<gene>
    <name evidence="12" type="primary">Cnig_chr_I.g59</name>
    <name evidence="12" type="ORF">B9Z55_000059</name>
</gene>
<sequence length="287" mass="32293">MDYEVSRKVWDSQIPVQFTLQAGGPLGDPLPYYTMLPRFTYLALALPKVLSSFNRRENGETILPEKVHLEVNGAPVKMYIPVGVIYDQLNQKNLESEGILEIHVRTSQPAPVDFQMVSVDSMRAMFCQTVKEADYLKTKAEVTSSLMKEDMPQLWQSVVNNNFDEYWGMIQKLMDPKDGKDFLHVPLRVYVKNQPFKQALITVKHPDGSLRTIGDAVSEILQFSTSSEASTPTSESSGTSSSEASSQEERRLISHGIDVPRHTPLIFAAKNLSYPDNFVHIVIAEAR</sequence>
<protein>
    <recommendedName>
        <fullName evidence="7">Autophagy protein 5</fullName>
    </recommendedName>
</protein>
<evidence type="ECO:0000256" key="5">
    <source>
        <dbReference type="ARBA" id="ARBA00023006"/>
    </source>
</evidence>
<comment type="function">
    <text evidence="7">Involved in autophagic vesicle formation.</text>
</comment>